<name>A0ABP9GRJ1_9ACTN</name>
<evidence type="ECO:0000256" key="2">
    <source>
        <dbReference type="SAM" id="SignalP"/>
    </source>
</evidence>
<keyword evidence="5" id="KW-1185">Reference proteome</keyword>
<proteinExistence type="predicted"/>
<keyword evidence="2" id="KW-0732">Signal</keyword>
<evidence type="ECO:0000313" key="5">
    <source>
        <dbReference type="Proteomes" id="UP001500466"/>
    </source>
</evidence>
<organism evidence="4 5">
    <name type="scientific">Yinghuangia aomiensis</name>
    <dbReference type="NCBI Taxonomy" id="676205"/>
    <lineage>
        <taxon>Bacteria</taxon>
        <taxon>Bacillati</taxon>
        <taxon>Actinomycetota</taxon>
        <taxon>Actinomycetes</taxon>
        <taxon>Kitasatosporales</taxon>
        <taxon>Streptomycetaceae</taxon>
        <taxon>Yinghuangia</taxon>
    </lineage>
</organism>
<dbReference type="PROSITE" id="PS51318">
    <property type="entry name" value="TAT"/>
    <property type="match status" value="1"/>
</dbReference>
<feature type="chain" id="PRO_5046341795" evidence="2">
    <location>
        <begin position="21"/>
        <end position="526"/>
    </location>
</feature>
<evidence type="ECO:0000313" key="4">
    <source>
        <dbReference type="EMBL" id="GAA4950418.1"/>
    </source>
</evidence>
<dbReference type="Pfam" id="PF00496">
    <property type="entry name" value="SBP_bac_5"/>
    <property type="match status" value="1"/>
</dbReference>
<dbReference type="Gene3D" id="3.40.190.10">
    <property type="entry name" value="Periplasmic binding protein-like II"/>
    <property type="match status" value="1"/>
</dbReference>
<feature type="compositionally biased region" description="Low complexity" evidence="1">
    <location>
        <begin position="327"/>
        <end position="342"/>
    </location>
</feature>
<protein>
    <submittedName>
        <fullName evidence="4">ABC transporter substrate-binding protein</fullName>
    </submittedName>
</protein>
<evidence type="ECO:0000259" key="3">
    <source>
        <dbReference type="Pfam" id="PF00496"/>
    </source>
</evidence>
<dbReference type="CDD" id="cd00995">
    <property type="entry name" value="PBP2_NikA_DppA_OppA_like"/>
    <property type="match status" value="1"/>
</dbReference>
<dbReference type="InterPro" id="IPR030678">
    <property type="entry name" value="Peptide/Ni-bd"/>
</dbReference>
<dbReference type="Proteomes" id="UP001500466">
    <property type="component" value="Unassembled WGS sequence"/>
</dbReference>
<dbReference type="EMBL" id="BAABHS010000002">
    <property type="protein sequence ID" value="GAA4950418.1"/>
    <property type="molecule type" value="Genomic_DNA"/>
</dbReference>
<dbReference type="PIRSF" id="PIRSF002741">
    <property type="entry name" value="MppA"/>
    <property type="match status" value="1"/>
</dbReference>
<gene>
    <name evidence="4" type="ORF">GCM10023205_08860</name>
</gene>
<feature type="region of interest" description="Disordered" evidence="1">
    <location>
        <begin position="320"/>
        <end position="348"/>
    </location>
</feature>
<dbReference type="InterPro" id="IPR039424">
    <property type="entry name" value="SBP_5"/>
</dbReference>
<feature type="domain" description="Solute-binding protein family 5" evidence="3">
    <location>
        <begin position="81"/>
        <end position="427"/>
    </location>
</feature>
<dbReference type="PROSITE" id="PS51257">
    <property type="entry name" value="PROKAR_LIPOPROTEIN"/>
    <property type="match status" value="1"/>
</dbReference>
<feature type="signal peptide" evidence="2">
    <location>
        <begin position="1"/>
        <end position="20"/>
    </location>
</feature>
<sequence>MDLGRRRFLALGAGAGLAAAAGGLLTGCSDAPALRTGGTLTVGLPGYPALLNPTQGVSEETRWIADPVVETLYRYRDDTTLEPVLAAADPAVSGDGLAWTLALRDGVRFADGTPFDAEHVAACLRHVNDPATAGEWAPYLAGRLGTVTVVDAGTVRLDLPRPFGVLRPLLARLPIPHQASLADPQALVGTGPFRAERIVPGQSVLLRRNDAYRGDRAPYDAIEFRVAAADAAAAQLKSGAILVDPRPTPAQTKVLRKTSSLQAHTVSAPVDLATALNLRRAPFDNVAIRRALAAGMDRKTVRDSVYLGFAVLGQGPIGPATEGWGESPSPTATPTASPSAPAGPRPYGERVDADRVRALLAEAGTTGPVRFTVLATEEVRAVATALAAGWVKAGFEPAVDVVDDATWRHRRAAGDFDFALSVRRPAYAVGITAYDVLAPAASDHPDNTGYRNPGLDKLLADAWAAGDASRREKLCALADEILVRDAVMMPPVYPKLLVGQSRSVESIDETRMGFGELELATLHRRG</sequence>
<comment type="caution">
    <text evidence="4">The sequence shown here is derived from an EMBL/GenBank/DDBJ whole genome shotgun (WGS) entry which is preliminary data.</text>
</comment>
<dbReference type="RefSeq" id="WP_345673901.1">
    <property type="nucleotide sequence ID" value="NZ_BAABHS010000002.1"/>
</dbReference>
<dbReference type="SUPFAM" id="SSF53850">
    <property type="entry name" value="Periplasmic binding protein-like II"/>
    <property type="match status" value="1"/>
</dbReference>
<dbReference type="InterPro" id="IPR000914">
    <property type="entry name" value="SBP_5_dom"/>
</dbReference>
<evidence type="ECO:0000256" key="1">
    <source>
        <dbReference type="SAM" id="MobiDB-lite"/>
    </source>
</evidence>
<reference evidence="5" key="1">
    <citation type="journal article" date="2019" name="Int. J. Syst. Evol. Microbiol.">
        <title>The Global Catalogue of Microorganisms (GCM) 10K type strain sequencing project: providing services to taxonomists for standard genome sequencing and annotation.</title>
        <authorList>
            <consortium name="The Broad Institute Genomics Platform"/>
            <consortium name="The Broad Institute Genome Sequencing Center for Infectious Disease"/>
            <person name="Wu L."/>
            <person name="Ma J."/>
        </authorList>
    </citation>
    <scope>NUCLEOTIDE SEQUENCE [LARGE SCALE GENOMIC DNA]</scope>
    <source>
        <strain evidence="5">JCM 17986</strain>
    </source>
</reference>
<dbReference type="PANTHER" id="PTHR30290">
    <property type="entry name" value="PERIPLASMIC BINDING COMPONENT OF ABC TRANSPORTER"/>
    <property type="match status" value="1"/>
</dbReference>
<dbReference type="InterPro" id="IPR006311">
    <property type="entry name" value="TAT_signal"/>
</dbReference>
<accession>A0ABP9GRJ1</accession>
<dbReference type="Gene3D" id="3.10.105.10">
    <property type="entry name" value="Dipeptide-binding Protein, Domain 3"/>
    <property type="match status" value="1"/>
</dbReference>